<evidence type="ECO:0008006" key="4">
    <source>
        <dbReference type="Google" id="ProtNLM"/>
    </source>
</evidence>
<keyword evidence="1" id="KW-0812">Transmembrane</keyword>
<accession>F6D3R9</accession>
<feature type="transmembrane region" description="Helical" evidence="1">
    <location>
        <begin position="172"/>
        <end position="193"/>
    </location>
</feature>
<keyword evidence="1" id="KW-0472">Membrane</keyword>
<evidence type="ECO:0000313" key="3">
    <source>
        <dbReference type="Proteomes" id="UP000009231"/>
    </source>
</evidence>
<feature type="transmembrane region" description="Helical" evidence="1">
    <location>
        <begin position="6"/>
        <end position="25"/>
    </location>
</feature>
<feature type="transmembrane region" description="Helical" evidence="1">
    <location>
        <begin position="142"/>
        <end position="160"/>
    </location>
</feature>
<gene>
    <name evidence="2" type="ordered locus">MSWAN_1042</name>
</gene>
<keyword evidence="1" id="KW-1133">Transmembrane helix</keyword>
<dbReference type="KEGG" id="mew:MSWAN_1042"/>
<organism evidence="2 3">
    <name type="scientific">Methanobacterium paludis (strain DSM 25820 / JCM 18151 / SWAN1)</name>
    <dbReference type="NCBI Taxonomy" id="868131"/>
    <lineage>
        <taxon>Archaea</taxon>
        <taxon>Methanobacteriati</taxon>
        <taxon>Methanobacteriota</taxon>
        <taxon>Methanomada group</taxon>
        <taxon>Methanobacteria</taxon>
        <taxon>Methanobacteriales</taxon>
        <taxon>Methanobacteriaceae</taxon>
        <taxon>Methanobacterium</taxon>
    </lineage>
</organism>
<keyword evidence="3" id="KW-1185">Reference proteome</keyword>
<reference evidence="2 3" key="1">
    <citation type="journal article" date="2014" name="Int. J. Syst. Evol. Microbiol.">
        <title>Methanobacterium paludis sp. nov. and a novel strain of Methanobacterium lacus isolated from northern peatlands.</title>
        <authorList>
            <person name="Cadillo-Quiroz H."/>
            <person name="Brauer S.L."/>
            <person name="Goodson N."/>
            <person name="Yavitt J.B."/>
            <person name="Zinder S.H."/>
        </authorList>
    </citation>
    <scope>NUCLEOTIDE SEQUENCE [LARGE SCALE GENOMIC DNA]</scope>
    <source>
        <strain evidence="3">DSM 25820 / JCM 18151 / SWAN1</strain>
    </source>
</reference>
<dbReference type="EMBL" id="CP002772">
    <property type="protein sequence ID" value="AEG18063.1"/>
    <property type="molecule type" value="Genomic_DNA"/>
</dbReference>
<dbReference type="Pfam" id="PF09874">
    <property type="entry name" value="DUF2101"/>
    <property type="match status" value="1"/>
</dbReference>
<dbReference type="RefSeq" id="WP_013825565.1">
    <property type="nucleotide sequence ID" value="NC_015574.1"/>
</dbReference>
<dbReference type="Proteomes" id="UP000009231">
    <property type="component" value="Chromosome"/>
</dbReference>
<dbReference type="AlphaFoldDB" id="F6D3R9"/>
<dbReference type="HOGENOM" id="CLU_929427_0_0_2"/>
<proteinExistence type="predicted"/>
<dbReference type="GeneID" id="10668545"/>
<protein>
    <recommendedName>
        <fullName evidence="4">DUF2101 domain-containing protein</fullName>
    </recommendedName>
</protein>
<sequence>MSIFNKFGDIILKTLSFIGMLILAIPKIPEKLRNINKDDLKNKIDTESLKDNISKIREESGVEDKISKLTHKTPEKSEEPLEIPEDIAKLSKEMESSESDVVFISGNFSPKEKEKTILRLQILSATFLAISIIYIFNFIALPIYIVLGVLIAGYIIYVLFKRVKLMYSQDFNAYRDFFLMYLAVGIILVLVSNNSNFVMAFSFDFFPSLTVLIFAVIAVVAVFLIFRIRYYRNYTYGKVVESGKNTAYVKVEYDIRSNVKPDIYIVENSCGAVEGDVVKLKLEEKLMSMSGNKPVSIMEKVEKLF</sequence>
<dbReference type="STRING" id="868131.MSWAN_1042"/>
<feature type="transmembrane region" description="Helical" evidence="1">
    <location>
        <begin position="117"/>
        <end position="136"/>
    </location>
</feature>
<name>F6D3R9_METPW</name>
<evidence type="ECO:0000256" key="1">
    <source>
        <dbReference type="SAM" id="Phobius"/>
    </source>
</evidence>
<feature type="transmembrane region" description="Helical" evidence="1">
    <location>
        <begin position="205"/>
        <end position="226"/>
    </location>
</feature>
<dbReference type="eggNOG" id="arCOG05786">
    <property type="taxonomic scope" value="Archaea"/>
</dbReference>
<dbReference type="InterPro" id="IPR018663">
    <property type="entry name" value="DUF2101_membrane"/>
</dbReference>
<evidence type="ECO:0000313" key="2">
    <source>
        <dbReference type="EMBL" id="AEG18063.1"/>
    </source>
</evidence>